<dbReference type="EMBL" id="ARXZ02000046">
    <property type="protein sequence ID" value="ERH97059.1"/>
    <property type="molecule type" value="Genomic_DNA"/>
</dbReference>
<accession>A0AAN4HC69</accession>
<evidence type="ECO:0000256" key="1">
    <source>
        <dbReference type="SAM" id="Phobius"/>
    </source>
</evidence>
<sequence>MNMVKKNIVFTSCFFLLSAIFIVHFTITFFYNAPETPIKQMYFSQINNYMNPLFKQNWRLFAPNPISSNQHLWTRGEIINEQGEKSFTEWVNVSEPLITAVHKNRFTPMRLISATNSSVIGQVVNKYNRDPEEYKKDINISKSDLNKLPSDLLILHRIACDALKKSYPNAKLGNVENRIVITSFKEFTGINDEESNKEGKEGNVLYLDIPTLPYTKVVSF</sequence>
<proteinExistence type="predicted"/>
<dbReference type="Pfam" id="PF19136">
    <property type="entry name" value="DUF5819"/>
    <property type="match status" value="1"/>
</dbReference>
<protein>
    <submittedName>
        <fullName evidence="2">Uncharacterized protein</fullName>
    </submittedName>
</protein>
<keyword evidence="1" id="KW-0472">Membrane</keyword>
<reference evidence="2 3" key="1">
    <citation type="journal article" date="2013" name="Genome Announc.">
        <title>Draft Genome Sequence of Bacillus thuringiensis var. thuringiensis Strain T01-328, a Brazilian Isolate That Produces a Soluble Pesticide Protein, Cry1Ia.</title>
        <authorList>
            <person name="Varani A.M."/>
            <person name="Lemos M.V."/>
            <person name="Fernandes C.C."/>
            <person name="Lemos E.G."/>
            <person name="Alves E.C."/>
            <person name="Desiderio J.A."/>
        </authorList>
    </citation>
    <scope>NUCLEOTIDE SEQUENCE [LARGE SCALE GENOMIC DNA]</scope>
    <source>
        <strain evidence="2 3">T01-328</strain>
    </source>
</reference>
<dbReference type="InterPro" id="IPR043857">
    <property type="entry name" value="DUF5819"/>
</dbReference>
<dbReference type="Proteomes" id="UP000013487">
    <property type="component" value="Unassembled WGS sequence"/>
</dbReference>
<dbReference type="RefSeq" id="WP_021036246.1">
    <property type="nucleotide sequence ID" value="NZ_ARXZ02000046.1"/>
</dbReference>
<keyword evidence="1" id="KW-0812">Transmembrane</keyword>
<comment type="caution">
    <text evidence="2">The sequence shown here is derived from an EMBL/GenBank/DDBJ whole genome shotgun (WGS) entry which is preliminary data.</text>
</comment>
<organism evidence="2 3">
    <name type="scientific">Bacillus thuringiensis T01-328</name>
    <dbReference type="NCBI Taxonomy" id="1324966"/>
    <lineage>
        <taxon>Bacteria</taxon>
        <taxon>Bacillati</taxon>
        <taxon>Bacillota</taxon>
        <taxon>Bacilli</taxon>
        <taxon>Bacillales</taxon>
        <taxon>Bacillaceae</taxon>
        <taxon>Bacillus</taxon>
        <taxon>Bacillus cereus group</taxon>
    </lineage>
</organism>
<evidence type="ECO:0000313" key="2">
    <source>
        <dbReference type="EMBL" id="ERH97059.1"/>
    </source>
</evidence>
<feature type="transmembrane region" description="Helical" evidence="1">
    <location>
        <begin position="7"/>
        <end position="31"/>
    </location>
</feature>
<dbReference type="AlphaFoldDB" id="A0AAN4HC69"/>
<name>A0AAN4HC69_BACTU</name>
<keyword evidence="1" id="KW-1133">Transmembrane helix</keyword>
<gene>
    <name evidence="2" type="ORF">BTCBT_006803</name>
</gene>
<evidence type="ECO:0000313" key="3">
    <source>
        <dbReference type="Proteomes" id="UP000013487"/>
    </source>
</evidence>